<dbReference type="RefSeq" id="WP_018661658.1">
    <property type="nucleotide sequence ID" value="NZ_HF952018.1"/>
</dbReference>
<protein>
    <submittedName>
        <fullName evidence="2">Acetyltransferase Iojap substitute</fullName>
    </submittedName>
</protein>
<dbReference type="EMBL" id="CAVN010000092">
    <property type="protein sequence ID" value="CDF57991.1"/>
    <property type="molecule type" value="Genomic_DNA"/>
</dbReference>
<proteinExistence type="predicted"/>
<evidence type="ECO:0000259" key="1">
    <source>
        <dbReference type="PROSITE" id="PS51186"/>
    </source>
</evidence>
<evidence type="ECO:0000313" key="3">
    <source>
        <dbReference type="Proteomes" id="UP000014923"/>
    </source>
</evidence>
<accession>R7RRK9</accession>
<dbReference type="GO" id="GO:0016747">
    <property type="term" value="F:acyltransferase activity, transferring groups other than amino-acyl groups"/>
    <property type="evidence" value="ECO:0007669"/>
    <property type="project" value="InterPro"/>
</dbReference>
<reference evidence="2" key="1">
    <citation type="submission" date="2013-03" db="EMBL/GenBank/DDBJ databases">
        <title>Draft genome sequence of the hydrogen-ethanol-producing anaerobic alkalithermophilic Caloramator celere.</title>
        <authorList>
            <person name="Ciranna A."/>
            <person name="Larjo A."/>
            <person name="Kivisto A."/>
            <person name="Santala V."/>
            <person name="Roos C."/>
            <person name="Karp M."/>
        </authorList>
    </citation>
    <scope>NUCLEOTIDE SEQUENCE [LARGE SCALE GENOMIC DNA]</scope>
    <source>
        <strain evidence="2">DSM 8682</strain>
    </source>
</reference>
<dbReference type="OrthoDB" id="1910906at2"/>
<dbReference type="PROSITE" id="PS51186">
    <property type="entry name" value="GNAT"/>
    <property type="match status" value="1"/>
</dbReference>
<dbReference type="Proteomes" id="UP000014923">
    <property type="component" value="Unassembled WGS sequence"/>
</dbReference>
<organism evidence="2 3">
    <name type="scientific">Thermobrachium celere DSM 8682</name>
    <dbReference type="NCBI Taxonomy" id="941824"/>
    <lineage>
        <taxon>Bacteria</taxon>
        <taxon>Bacillati</taxon>
        <taxon>Bacillota</taxon>
        <taxon>Clostridia</taxon>
        <taxon>Eubacteriales</taxon>
        <taxon>Clostridiaceae</taxon>
        <taxon>Thermobrachium</taxon>
    </lineage>
</organism>
<dbReference type="InterPro" id="IPR016181">
    <property type="entry name" value="Acyl_CoA_acyltransferase"/>
</dbReference>
<dbReference type="HOGENOM" id="CLU_1008090_0_0_9"/>
<gene>
    <name evidence="2" type="ORF">TCEL_01905</name>
</gene>
<dbReference type="Pfam" id="PF00583">
    <property type="entry name" value="Acetyltransf_1"/>
    <property type="match status" value="1"/>
</dbReference>
<dbReference type="SUPFAM" id="SSF55729">
    <property type="entry name" value="Acyl-CoA N-acyltransferases (Nat)"/>
    <property type="match status" value="1"/>
</dbReference>
<dbReference type="CDD" id="cd04301">
    <property type="entry name" value="NAT_SF"/>
    <property type="match status" value="1"/>
</dbReference>
<evidence type="ECO:0000313" key="2">
    <source>
        <dbReference type="EMBL" id="CDF57991.1"/>
    </source>
</evidence>
<dbReference type="AlphaFoldDB" id="R7RRK9"/>
<comment type="caution">
    <text evidence="2">The sequence shown here is derived from an EMBL/GenBank/DDBJ whole genome shotgun (WGS) entry which is preliminary data.</text>
</comment>
<name>R7RRK9_9CLOT</name>
<feature type="domain" description="N-acetyltransferase" evidence="1">
    <location>
        <begin position="133"/>
        <end position="276"/>
    </location>
</feature>
<keyword evidence="2" id="KW-0808">Transferase</keyword>
<keyword evidence="3" id="KW-1185">Reference proteome</keyword>
<sequence>MKLKKIRLFGILKRIDFKSFYEIKKTFNLPIFHFLTKSKLFQIDENIKVIKIKNYFYVYAFNTILNLHEIISVLKKEVNISSKLHIKIKYINTKLIENIDKSLLEKYNNFKTMKLDLNNIEPFLDNLKYKYFPDLRLINVDIQNYIDTRIWLQNSIFNTNSKKRLPIDKNYIFREMNNSCFLKDYCYILYFDEKPIGYGQIIMDNKKYYLVNFGIIEEYRHMGFGYIFLCKIIDNIILKKQIKTLYLNVDNDNIPAINLYKKLGFIEVCNNIELKL</sequence>
<dbReference type="Gene3D" id="3.40.630.30">
    <property type="match status" value="1"/>
</dbReference>
<dbReference type="InterPro" id="IPR000182">
    <property type="entry name" value="GNAT_dom"/>
</dbReference>
<dbReference type="eggNOG" id="COG0456">
    <property type="taxonomic scope" value="Bacteria"/>
</dbReference>